<keyword evidence="4" id="KW-1003">Cell membrane</keyword>
<protein>
    <submittedName>
        <fullName evidence="10">AI-2E family transporter</fullName>
    </submittedName>
</protein>
<dbReference type="EMBL" id="BOOH01000054">
    <property type="protein sequence ID" value="GIH80000.1"/>
    <property type="molecule type" value="Genomic_DNA"/>
</dbReference>
<evidence type="ECO:0000256" key="3">
    <source>
        <dbReference type="ARBA" id="ARBA00022448"/>
    </source>
</evidence>
<feature type="transmembrane region" description="Helical" evidence="9">
    <location>
        <begin position="253"/>
        <end position="273"/>
    </location>
</feature>
<keyword evidence="6 9" id="KW-1133">Transmembrane helix</keyword>
<evidence type="ECO:0000256" key="7">
    <source>
        <dbReference type="ARBA" id="ARBA00023136"/>
    </source>
</evidence>
<feature type="transmembrane region" description="Helical" evidence="9">
    <location>
        <begin position="161"/>
        <end position="179"/>
    </location>
</feature>
<evidence type="ECO:0000313" key="10">
    <source>
        <dbReference type="EMBL" id="GIH80000.1"/>
    </source>
</evidence>
<evidence type="ECO:0000256" key="8">
    <source>
        <dbReference type="SAM" id="MobiDB-lite"/>
    </source>
</evidence>
<dbReference type="GO" id="GO:0005886">
    <property type="term" value="C:plasma membrane"/>
    <property type="evidence" value="ECO:0007669"/>
    <property type="project" value="UniProtKB-SubCell"/>
</dbReference>
<evidence type="ECO:0000256" key="9">
    <source>
        <dbReference type="SAM" id="Phobius"/>
    </source>
</evidence>
<comment type="caution">
    <text evidence="10">The sequence shown here is derived from an EMBL/GenBank/DDBJ whole genome shotgun (WGS) entry which is preliminary data.</text>
</comment>
<dbReference type="PANTHER" id="PTHR21716">
    <property type="entry name" value="TRANSMEMBRANE PROTEIN"/>
    <property type="match status" value="1"/>
</dbReference>
<sequence>MSAPLSSAKTRSALRVSARVSLRLLLVLLLAAVTLWTLGKMWSVVWPVVVALLVTTLTWPPARFLRRHGWPPALAASVVTILFLILAAGIVVLIAVPVASQSGELTAGVVKGIQQVREWAAGPPLNIGDDQITRAFDTAVARIQDSVGSILTATVSGVGTVANGIVTAVLALFLMFFFLKDGPRFLPWLTRQLPGRLAVDLPTIAERGWDTLGAFVRSQAFVGLLDAVFIGLGLWIIGVPLVLPLAVLTFVSAFVPIIGALFAGLVAVLIALVSNGLTDALIVLALIVVVQQLEGNVFQPIVQSRGLGLHAAVVLLAVVLGGSLAGIIGSLLAVPAAALIAVLWNYLREQLGEPNPEPEPVTSGPPPEPGTGEPGQKPVASKPAPEPGTGEPGRKPGTGEPGRKPVTSEPVADEPGRKPAAGEPDGGPAPA</sequence>
<organism evidence="10 11">
    <name type="scientific">Planobispora longispora</name>
    <dbReference type="NCBI Taxonomy" id="28887"/>
    <lineage>
        <taxon>Bacteria</taxon>
        <taxon>Bacillati</taxon>
        <taxon>Actinomycetota</taxon>
        <taxon>Actinomycetes</taxon>
        <taxon>Streptosporangiales</taxon>
        <taxon>Streptosporangiaceae</taxon>
        <taxon>Planobispora</taxon>
    </lineage>
</organism>
<keyword evidence="5 9" id="KW-0812">Transmembrane</keyword>
<comment type="subcellular location">
    <subcellularLocation>
        <location evidence="1">Cell membrane</location>
        <topology evidence="1">Multi-pass membrane protein</topology>
    </subcellularLocation>
</comment>
<dbReference type="GO" id="GO:0055085">
    <property type="term" value="P:transmembrane transport"/>
    <property type="evidence" value="ECO:0007669"/>
    <property type="project" value="TreeGrafter"/>
</dbReference>
<proteinExistence type="inferred from homology"/>
<evidence type="ECO:0000256" key="4">
    <source>
        <dbReference type="ARBA" id="ARBA00022475"/>
    </source>
</evidence>
<evidence type="ECO:0000256" key="5">
    <source>
        <dbReference type="ARBA" id="ARBA00022692"/>
    </source>
</evidence>
<feature type="transmembrane region" description="Helical" evidence="9">
    <location>
        <begin position="311"/>
        <end position="344"/>
    </location>
</feature>
<keyword evidence="3" id="KW-0813">Transport</keyword>
<feature type="compositionally biased region" description="Pro residues" evidence="8">
    <location>
        <begin position="355"/>
        <end position="369"/>
    </location>
</feature>
<feature type="transmembrane region" description="Helical" evidence="9">
    <location>
        <begin position="280"/>
        <end position="299"/>
    </location>
</feature>
<feature type="transmembrane region" description="Helical" evidence="9">
    <location>
        <begin position="20"/>
        <end position="38"/>
    </location>
</feature>
<keyword evidence="7 9" id="KW-0472">Membrane</keyword>
<dbReference type="PANTHER" id="PTHR21716:SF53">
    <property type="entry name" value="PERMEASE PERM-RELATED"/>
    <property type="match status" value="1"/>
</dbReference>
<keyword evidence="11" id="KW-1185">Reference proteome</keyword>
<evidence type="ECO:0000256" key="1">
    <source>
        <dbReference type="ARBA" id="ARBA00004651"/>
    </source>
</evidence>
<evidence type="ECO:0000256" key="2">
    <source>
        <dbReference type="ARBA" id="ARBA00009773"/>
    </source>
</evidence>
<evidence type="ECO:0000313" key="11">
    <source>
        <dbReference type="Proteomes" id="UP000616724"/>
    </source>
</evidence>
<accession>A0A8J3W8L2</accession>
<comment type="similarity">
    <text evidence="2">Belongs to the autoinducer-2 exporter (AI-2E) (TC 2.A.86) family.</text>
</comment>
<feature type="region of interest" description="Disordered" evidence="8">
    <location>
        <begin position="353"/>
        <end position="431"/>
    </location>
</feature>
<reference evidence="10 11" key="1">
    <citation type="submission" date="2021-01" db="EMBL/GenBank/DDBJ databases">
        <title>Whole genome shotgun sequence of Planobispora longispora NBRC 13918.</title>
        <authorList>
            <person name="Komaki H."/>
            <person name="Tamura T."/>
        </authorList>
    </citation>
    <scope>NUCLEOTIDE SEQUENCE [LARGE SCALE GENOMIC DNA]</scope>
    <source>
        <strain evidence="10 11">NBRC 13918</strain>
    </source>
</reference>
<feature type="transmembrane region" description="Helical" evidence="9">
    <location>
        <begin position="227"/>
        <end position="247"/>
    </location>
</feature>
<feature type="transmembrane region" description="Helical" evidence="9">
    <location>
        <begin position="44"/>
        <end position="62"/>
    </location>
</feature>
<feature type="compositionally biased region" description="Low complexity" evidence="8">
    <location>
        <begin position="419"/>
        <end position="431"/>
    </location>
</feature>
<dbReference type="Proteomes" id="UP000616724">
    <property type="component" value="Unassembled WGS sequence"/>
</dbReference>
<dbReference type="Pfam" id="PF01594">
    <property type="entry name" value="AI-2E_transport"/>
    <property type="match status" value="1"/>
</dbReference>
<dbReference type="InterPro" id="IPR002549">
    <property type="entry name" value="AI-2E-like"/>
</dbReference>
<feature type="transmembrane region" description="Helical" evidence="9">
    <location>
        <begin position="74"/>
        <end position="96"/>
    </location>
</feature>
<dbReference type="AlphaFoldDB" id="A0A8J3W8L2"/>
<gene>
    <name evidence="10" type="ORF">Plo01_64290</name>
</gene>
<evidence type="ECO:0000256" key="6">
    <source>
        <dbReference type="ARBA" id="ARBA00022989"/>
    </source>
</evidence>
<name>A0A8J3W8L2_9ACTN</name>
<dbReference type="RefSeq" id="WP_203894447.1">
    <property type="nucleotide sequence ID" value="NZ_BOOH01000054.1"/>
</dbReference>